<comment type="caution">
    <text evidence="2">The sequence shown here is derived from an EMBL/GenBank/DDBJ whole genome shotgun (WGS) entry which is preliminary data.</text>
</comment>
<keyword evidence="3" id="KW-1185">Reference proteome</keyword>
<proteinExistence type="predicted"/>
<dbReference type="Proteomes" id="UP001332243">
    <property type="component" value="Unassembled WGS sequence"/>
</dbReference>
<feature type="transmembrane region" description="Helical" evidence="1">
    <location>
        <begin position="54"/>
        <end position="75"/>
    </location>
</feature>
<reference evidence="2 3" key="1">
    <citation type="submission" date="2024-01" db="EMBL/GenBank/DDBJ databases">
        <title>Genome insights into Plantactinospora sonchi sp. nov.</title>
        <authorList>
            <person name="Wang L."/>
        </authorList>
    </citation>
    <scope>NUCLEOTIDE SEQUENCE [LARGE SCALE GENOMIC DNA]</scope>
    <source>
        <strain evidence="2 3">NEAU-QY2</strain>
    </source>
</reference>
<dbReference type="EMBL" id="JAZGQK010000012">
    <property type="protein sequence ID" value="MEE6259757.1"/>
    <property type="molecule type" value="Genomic_DNA"/>
</dbReference>
<dbReference type="RefSeq" id="WP_331214879.1">
    <property type="nucleotide sequence ID" value="NZ_JAZGQK010000012.1"/>
</dbReference>
<keyword evidence="1" id="KW-0812">Transmembrane</keyword>
<dbReference type="Pfam" id="PF04854">
    <property type="entry name" value="DUF624"/>
    <property type="match status" value="1"/>
</dbReference>
<feature type="transmembrane region" description="Helical" evidence="1">
    <location>
        <begin position="21"/>
        <end position="42"/>
    </location>
</feature>
<feature type="transmembrane region" description="Helical" evidence="1">
    <location>
        <begin position="199"/>
        <end position="216"/>
    </location>
</feature>
<name>A0ABU7RTC5_9ACTN</name>
<sequence length="229" mass="24404">MSASVGARRPFGTGPLSRVTALIYCLLVVELLILVTSVPGLVPLVLLDRHASNLPLVAACVLPLGPAVSAALYAVHHHRPDLTDLKPAAAFWRGYRTNLGSVLRIWVPSVLWLTVLAVNLAHLDAAALPGWWRVPLVVVTVLTTLWLVNALVITSLFTFRARDVARLAVHFLGRTPGVTLGNAGVLLAAAAVTVFASEALLALLGSVLILALLGTTRPMIDRVREEFTA</sequence>
<evidence type="ECO:0000256" key="1">
    <source>
        <dbReference type="SAM" id="Phobius"/>
    </source>
</evidence>
<feature type="transmembrane region" description="Helical" evidence="1">
    <location>
        <begin position="171"/>
        <end position="193"/>
    </location>
</feature>
<evidence type="ECO:0000313" key="3">
    <source>
        <dbReference type="Proteomes" id="UP001332243"/>
    </source>
</evidence>
<protein>
    <submittedName>
        <fullName evidence="2">DUF624 domain-containing protein</fullName>
    </submittedName>
</protein>
<accession>A0ABU7RTC5</accession>
<keyword evidence="1" id="KW-1133">Transmembrane helix</keyword>
<keyword evidence="1" id="KW-0472">Membrane</keyword>
<gene>
    <name evidence="2" type="ORF">V1633_14810</name>
</gene>
<dbReference type="InterPro" id="IPR006938">
    <property type="entry name" value="DUF624"/>
</dbReference>
<feature type="transmembrane region" description="Helical" evidence="1">
    <location>
        <begin position="134"/>
        <end position="159"/>
    </location>
</feature>
<evidence type="ECO:0000313" key="2">
    <source>
        <dbReference type="EMBL" id="MEE6259757.1"/>
    </source>
</evidence>
<organism evidence="2 3">
    <name type="scientific">Plantactinospora sonchi</name>
    <dbReference type="NCBI Taxonomy" id="1544735"/>
    <lineage>
        <taxon>Bacteria</taxon>
        <taxon>Bacillati</taxon>
        <taxon>Actinomycetota</taxon>
        <taxon>Actinomycetes</taxon>
        <taxon>Micromonosporales</taxon>
        <taxon>Micromonosporaceae</taxon>
        <taxon>Plantactinospora</taxon>
    </lineage>
</organism>
<feature type="transmembrane region" description="Helical" evidence="1">
    <location>
        <begin position="102"/>
        <end position="122"/>
    </location>
</feature>